<accession>A0ABY2SAA7</accession>
<keyword evidence="2" id="KW-1185">Reference proteome</keyword>
<dbReference type="SUPFAM" id="SSF69304">
    <property type="entry name" value="Tricorn protease N-terminal domain"/>
    <property type="match status" value="1"/>
</dbReference>
<sequence>MRAHNKAAALALSAGLLLTACGGDPRPRQDAEATPHGYVEGAEEAAEAQSRLVLADARGGAVRVLDLITEEVTRLDDIPAVEGISTDGRFAYLAAGESTHVVDSGAWMVDHGDHVHYYRADIRGAGRIDGNAVAANTDSAVTAVALEDGTTALLDRPALEDGDVRAREPVEGIAVPYGQRLLVATDDGVTVRERRGEGARAIGEPCPDPEGTAVTRRGVVFGCADGALLVSEDDGAFTGAKIPYPQSVPDAERATEFTHRPGSATLAAAAGQRGVWSLDVSERSWSRIETGPVVAANAVGEGGPLLTLTADGVLHAYDSATGEQIASRSLLTAPIDAGATPVIQVDTSRAYVNDPAGRRVYEVDYNDDLRVARTFELDIEPAHLVETGR</sequence>
<comment type="caution">
    <text evidence="1">The sequence shown here is derived from an EMBL/GenBank/DDBJ whole genome shotgun (WGS) entry which is preliminary data.</text>
</comment>
<dbReference type="EMBL" id="SWMS01000002">
    <property type="protein sequence ID" value="TKG72818.1"/>
    <property type="molecule type" value="Genomic_DNA"/>
</dbReference>
<dbReference type="RefSeq" id="WP_137093767.1">
    <property type="nucleotide sequence ID" value="NZ_SWMS01000002.1"/>
</dbReference>
<gene>
    <name evidence="1" type="ORF">FCN18_06240</name>
</gene>
<evidence type="ECO:0008006" key="3">
    <source>
        <dbReference type="Google" id="ProtNLM"/>
    </source>
</evidence>
<dbReference type="Gene3D" id="2.130.10.10">
    <property type="entry name" value="YVTN repeat-like/Quinoprotein amine dehydrogenase"/>
    <property type="match status" value="1"/>
</dbReference>
<organism evidence="1 2">
    <name type="scientific">Prauserella endophytica</name>
    <dbReference type="NCBI Taxonomy" id="1592324"/>
    <lineage>
        <taxon>Bacteria</taxon>
        <taxon>Bacillati</taxon>
        <taxon>Actinomycetota</taxon>
        <taxon>Actinomycetes</taxon>
        <taxon>Pseudonocardiales</taxon>
        <taxon>Pseudonocardiaceae</taxon>
        <taxon>Prauserella</taxon>
        <taxon>Prauserella coralliicola group</taxon>
    </lineage>
</organism>
<dbReference type="PROSITE" id="PS51257">
    <property type="entry name" value="PROKAR_LIPOPROTEIN"/>
    <property type="match status" value="1"/>
</dbReference>
<protein>
    <recommendedName>
        <fullName evidence="3">ABC transporter</fullName>
    </recommendedName>
</protein>
<dbReference type="InterPro" id="IPR015943">
    <property type="entry name" value="WD40/YVTN_repeat-like_dom_sf"/>
</dbReference>
<proteinExistence type="predicted"/>
<dbReference type="Proteomes" id="UP000309992">
    <property type="component" value="Unassembled WGS sequence"/>
</dbReference>
<evidence type="ECO:0000313" key="2">
    <source>
        <dbReference type="Proteomes" id="UP000309992"/>
    </source>
</evidence>
<reference evidence="1 2" key="1">
    <citation type="journal article" date="2015" name="Antonie Van Leeuwenhoek">
        <title>Prauserella endophytica sp. nov., an endophytic actinobacterium isolated from Tamarix taklamakanensis.</title>
        <authorList>
            <person name="Liu J.M."/>
            <person name="Habden X."/>
            <person name="Guo L."/>
            <person name="Tuo L."/>
            <person name="Jiang Z.K."/>
            <person name="Liu S.W."/>
            <person name="Liu X.F."/>
            <person name="Chen L."/>
            <person name="Li R.F."/>
            <person name="Zhang Y.Q."/>
            <person name="Sun C.H."/>
        </authorList>
    </citation>
    <scope>NUCLEOTIDE SEQUENCE [LARGE SCALE GENOMIC DNA]</scope>
    <source>
        <strain evidence="1 2">CGMCC 4.7182</strain>
    </source>
</reference>
<name>A0ABY2SAA7_9PSEU</name>
<evidence type="ECO:0000313" key="1">
    <source>
        <dbReference type="EMBL" id="TKG72818.1"/>
    </source>
</evidence>